<keyword evidence="1" id="KW-0812">Transmembrane</keyword>
<organism evidence="2 3">
    <name type="scientific">Anser brachyrhynchus</name>
    <name type="common">Pink-footed goose</name>
    <dbReference type="NCBI Taxonomy" id="132585"/>
    <lineage>
        <taxon>Eukaryota</taxon>
        <taxon>Metazoa</taxon>
        <taxon>Chordata</taxon>
        <taxon>Craniata</taxon>
        <taxon>Vertebrata</taxon>
        <taxon>Euteleostomi</taxon>
        <taxon>Archelosauria</taxon>
        <taxon>Archosauria</taxon>
        <taxon>Dinosauria</taxon>
        <taxon>Saurischia</taxon>
        <taxon>Theropoda</taxon>
        <taxon>Coelurosauria</taxon>
        <taxon>Aves</taxon>
        <taxon>Neognathae</taxon>
        <taxon>Galloanserae</taxon>
        <taxon>Anseriformes</taxon>
        <taxon>Anatidae</taxon>
        <taxon>Anserinae</taxon>
        <taxon>Anser</taxon>
    </lineage>
</organism>
<accession>A0A8B9BZG4</accession>
<dbReference type="Proteomes" id="UP000694426">
    <property type="component" value="Unplaced"/>
</dbReference>
<evidence type="ECO:0000313" key="3">
    <source>
        <dbReference type="Proteomes" id="UP000694426"/>
    </source>
</evidence>
<reference evidence="2" key="2">
    <citation type="submission" date="2025-09" db="UniProtKB">
        <authorList>
            <consortium name="Ensembl"/>
        </authorList>
    </citation>
    <scope>IDENTIFICATION</scope>
</reference>
<feature type="transmembrane region" description="Helical" evidence="1">
    <location>
        <begin position="90"/>
        <end position="109"/>
    </location>
</feature>
<sequence length="174" mass="20312">RLKCTFLLRNCIWHVFISNFFLLNKEISNCTAVEDFKACLGNTDNFCPTNISCQCKNEKPFCRCDYYREGWQEYWYMGPKCNQLWSTLDLILVTILPAVALVFIVIVIFQCVHCCKSKNAGPDYVSNQRPQQYDKFGYSGNNTPYAERRQYQVRTESILTYHIIFCVGTENKSS</sequence>
<dbReference type="Ensembl" id="ENSABRT00000017035.1">
    <property type="protein sequence ID" value="ENSABRP00000011894.1"/>
    <property type="gene ID" value="ENSABRG00000010671.1"/>
</dbReference>
<name>A0A8B9BZG4_9AVES</name>
<keyword evidence="1" id="KW-0472">Membrane</keyword>
<dbReference type="GeneTree" id="ENSGT00520000059318"/>
<reference evidence="2" key="1">
    <citation type="submission" date="2025-08" db="UniProtKB">
        <authorList>
            <consortium name="Ensembl"/>
        </authorList>
    </citation>
    <scope>IDENTIFICATION</scope>
</reference>
<proteinExistence type="predicted"/>
<dbReference type="AlphaFoldDB" id="A0A8B9BZG4"/>
<protein>
    <submittedName>
        <fullName evidence="2">Uncharacterized protein</fullName>
    </submittedName>
</protein>
<evidence type="ECO:0000256" key="1">
    <source>
        <dbReference type="SAM" id="Phobius"/>
    </source>
</evidence>
<keyword evidence="1" id="KW-1133">Transmembrane helix</keyword>
<keyword evidence="3" id="KW-1185">Reference proteome</keyword>
<evidence type="ECO:0000313" key="2">
    <source>
        <dbReference type="Ensembl" id="ENSABRP00000011894.1"/>
    </source>
</evidence>